<dbReference type="EMBL" id="CP007055">
    <property type="protein sequence ID" value="AHF99574.1"/>
    <property type="molecule type" value="Genomic_DNA"/>
</dbReference>
<keyword evidence="2" id="KW-1133">Transmembrane helix</keyword>
<dbReference type="PATRIC" id="fig|797299.3.peg.1619"/>
<dbReference type="InterPro" id="IPR005530">
    <property type="entry name" value="SPW"/>
</dbReference>
<evidence type="ECO:0000313" key="5">
    <source>
        <dbReference type="Proteomes" id="UP000019024"/>
    </source>
</evidence>
<feature type="compositionally biased region" description="Basic and acidic residues" evidence="1">
    <location>
        <begin position="15"/>
        <end position="51"/>
    </location>
</feature>
<feature type="transmembrane region" description="Helical" evidence="2">
    <location>
        <begin position="64"/>
        <end position="84"/>
    </location>
</feature>
<dbReference type="KEGG" id="hlr:HALLA_13020"/>
<evidence type="ECO:0000256" key="2">
    <source>
        <dbReference type="SAM" id="Phobius"/>
    </source>
</evidence>
<evidence type="ECO:0000313" key="4">
    <source>
        <dbReference type="EMBL" id="AHF99574.1"/>
    </source>
</evidence>
<gene>
    <name evidence="4" type="ORF">HALLA_13020</name>
</gene>
<feature type="transmembrane region" description="Helical" evidence="2">
    <location>
        <begin position="122"/>
        <end position="140"/>
    </location>
</feature>
<feature type="transmembrane region" description="Helical" evidence="2">
    <location>
        <begin position="146"/>
        <end position="166"/>
    </location>
</feature>
<dbReference type="Pfam" id="PF03779">
    <property type="entry name" value="SPW"/>
    <property type="match status" value="1"/>
</dbReference>
<evidence type="ECO:0000259" key="3">
    <source>
        <dbReference type="Pfam" id="PF03779"/>
    </source>
</evidence>
<proteinExistence type="predicted"/>
<feature type="domain" description="SPW repeat-containing integral membrane" evidence="3">
    <location>
        <begin position="67"/>
        <end position="161"/>
    </location>
</feature>
<name>W0JQX6_9EURY</name>
<dbReference type="AlphaFoldDB" id="W0JQX6"/>
<feature type="region of interest" description="Disordered" evidence="1">
    <location>
        <begin position="1"/>
        <end position="51"/>
    </location>
</feature>
<protein>
    <recommendedName>
        <fullName evidence="3">SPW repeat-containing integral membrane domain-containing protein</fullName>
    </recommendedName>
</protein>
<feature type="transmembrane region" description="Helical" evidence="2">
    <location>
        <begin position="90"/>
        <end position="110"/>
    </location>
</feature>
<sequence length="183" mass="19385">MSDPSPGDDETNVGSDHRAGDEDIGADERIESDERVNNAGRGDDGDPRDESTQIANAERRRNSAFVSGVVAVIGIWVALSVLVYDVGTASLWNNIAVGGVVFLAGGYNYYRLSNDIPLSTGIATLVAILGIWLIVAPVLLEMGTGPFWSTVVSGLLIAGLAGYNAYESREARTVATDPNSTRR</sequence>
<dbReference type="GeneID" id="25145361"/>
<dbReference type="RefSeq" id="WP_049952813.1">
    <property type="nucleotide sequence ID" value="NZ_CP007055.1"/>
</dbReference>
<evidence type="ECO:0000256" key="1">
    <source>
        <dbReference type="SAM" id="MobiDB-lite"/>
    </source>
</evidence>
<keyword evidence="2" id="KW-0472">Membrane</keyword>
<dbReference type="eggNOG" id="arCOG09123">
    <property type="taxonomic scope" value="Archaea"/>
</dbReference>
<dbReference type="Proteomes" id="UP000019024">
    <property type="component" value="Chromosome"/>
</dbReference>
<keyword evidence="2" id="KW-0812">Transmembrane</keyword>
<dbReference type="HOGENOM" id="CLU_1465135_0_0_2"/>
<keyword evidence="5" id="KW-1185">Reference proteome</keyword>
<organism evidence="4 5">
    <name type="scientific">Halostagnicola larsenii XH-48</name>
    <dbReference type="NCBI Taxonomy" id="797299"/>
    <lineage>
        <taxon>Archaea</taxon>
        <taxon>Methanobacteriati</taxon>
        <taxon>Methanobacteriota</taxon>
        <taxon>Stenosarchaea group</taxon>
        <taxon>Halobacteria</taxon>
        <taxon>Halobacteriales</taxon>
        <taxon>Natrialbaceae</taxon>
        <taxon>Halostagnicola</taxon>
    </lineage>
</organism>
<feature type="compositionally biased region" description="Acidic residues" evidence="1">
    <location>
        <begin position="1"/>
        <end position="11"/>
    </location>
</feature>
<reference evidence="4 5" key="1">
    <citation type="submission" date="2014-01" db="EMBL/GenBank/DDBJ databases">
        <authorList>
            <consortium name="DOE Joint Genome Institute"/>
            <person name="Anderson I."/>
            <person name="Huntemann M."/>
            <person name="Han J."/>
            <person name="Chen A."/>
            <person name="Kyrpides N."/>
            <person name="Mavromatis K."/>
            <person name="Markowitz V."/>
            <person name="Palaniappan K."/>
            <person name="Ivanova N."/>
            <person name="Schaumberg A."/>
            <person name="Pati A."/>
            <person name="Liolios K."/>
            <person name="Nordberg H.P."/>
            <person name="Cantor M.N."/>
            <person name="Hua S.X."/>
            <person name="Woyke T."/>
        </authorList>
    </citation>
    <scope>NUCLEOTIDE SEQUENCE [LARGE SCALE GENOMIC DNA]</scope>
    <source>
        <strain evidence="4 5">XH-48</strain>
    </source>
</reference>
<accession>W0JQX6</accession>
<dbReference type="OrthoDB" id="170851at2157"/>